<dbReference type="GO" id="GO:0006269">
    <property type="term" value="P:DNA replication, synthesis of primer"/>
    <property type="evidence" value="ECO:0007669"/>
    <property type="project" value="UniProtKB-KW"/>
</dbReference>
<keyword evidence="1" id="KW-0639">Primosome</keyword>
<dbReference type="GO" id="GO:0046872">
    <property type="term" value="F:metal ion binding"/>
    <property type="evidence" value="ECO:0007669"/>
    <property type="project" value="UniProtKB-KW"/>
</dbReference>
<dbReference type="InterPro" id="IPR041222">
    <property type="entry name" value="PriA_3primeBD"/>
</dbReference>
<dbReference type="GO" id="GO:0043138">
    <property type="term" value="F:3'-5' DNA helicase activity"/>
    <property type="evidence" value="ECO:0007669"/>
    <property type="project" value="TreeGrafter"/>
</dbReference>
<evidence type="ECO:0000256" key="7">
    <source>
        <dbReference type="ARBA" id="ARBA00023125"/>
    </source>
</evidence>
<accession>A0A6J7K7A7</accession>
<reference evidence="9" key="1">
    <citation type="submission" date="2020-05" db="EMBL/GenBank/DDBJ databases">
        <authorList>
            <person name="Chiriac C."/>
            <person name="Salcher M."/>
            <person name="Ghai R."/>
            <person name="Kavagutti S V."/>
        </authorList>
    </citation>
    <scope>NUCLEOTIDE SEQUENCE</scope>
</reference>
<dbReference type="AlphaFoldDB" id="A0A6J7K7A7"/>
<evidence type="ECO:0000256" key="6">
    <source>
        <dbReference type="ARBA" id="ARBA00022840"/>
    </source>
</evidence>
<evidence type="ECO:0000259" key="8">
    <source>
        <dbReference type="Pfam" id="PF17764"/>
    </source>
</evidence>
<dbReference type="GO" id="GO:1990077">
    <property type="term" value="C:primosome complex"/>
    <property type="evidence" value="ECO:0007669"/>
    <property type="project" value="UniProtKB-KW"/>
</dbReference>
<dbReference type="Pfam" id="PF17764">
    <property type="entry name" value="PriA_3primeBD"/>
    <property type="match status" value="1"/>
</dbReference>
<sequence length="688" mass="72776">MTAAEHAQAELALIDEVGRTVRTKSGVEAAPTSPVARVIVDSPLPHLDRPFDYLVTKAQHDHVSAGVRVRVRFAGKEVGGLVLERVASSEHAGRLTPLSRVVSDLPVLTDHTEWLVRAVADRYAGTFMDVARAAVPPRHARVEAEFVGRFVGRVVSEEERSPLGPVVAVAGWARYTGGEALLARLSVPGVESPRPRAVWTALPSDDVPVRVAELVVATCAAGLGSVVVVPDARDVERFSKALVEVLGDVRVVRLTADLGPAARYRAFMRVLVGGALVVVGTRAAAFAPVRDLGLAVIWDDGDDLHSDLHAPYWHAREVLALRASESGAALVLGAHSRSVEAAQALQAGWAREVAAPRAMVRLAAPRVTGTDESDLARDPAAQSARLPHRAFTTARKALESGPVLVQVPRRGYVPALACQRCRALARCAECTGPLQATSGHAVPSCRWCGRLGADHACAECGGRTLRAVTVGAGRTAEELGRAFPLVPVITSGRDGVVEVVSERPALVVCTPGAEPVALGGYAAALLLDARALLDRVDLRSDEEALRRWVNAASLVRPSAEGGRVVIMADAAIPAVQALVRWDPAGFAEREWQERVTLRLPPPWRVVEVSGAPHDVQSFLDNLELPPSGKVLGPVPIDIRGEVRSRALISATHDEGAVLAAACKVTSSVRSASKTGGPVTVRFDPVAIG</sequence>
<keyword evidence="3" id="KW-0479">Metal-binding</keyword>
<dbReference type="SUPFAM" id="SSF52540">
    <property type="entry name" value="P-loop containing nucleoside triphosphate hydrolases"/>
    <property type="match status" value="1"/>
</dbReference>
<evidence type="ECO:0000256" key="3">
    <source>
        <dbReference type="ARBA" id="ARBA00022723"/>
    </source>
</evidence>
<dbReference type="HAMAP" id="MF_00983">
    <property type="entry name" value="PriA"/>
    <property type="match status" value="1"/>
</dbReference>
<dbReference type="Gene3D" id="3.40.50.300">
    <property type="entry name" value="P-loop containing nucleotide triphosphate hydrolases"/>
    <property type="match status" value="1"/>
</dbReference>
<name>A0A6J7K7A7_9ZZZZ</name>
<organism evidence="9">
    <name type="scientific">freshwater metagenome</name>
    <dbReference type="NCBI Taxonomy" id="449393"/>
    <lineage>
        <taxon>unclassified sequences</taxon>
        <taxon>metagenomes</taxon>
        <taxon>ecological metagenomes</taxon>
    </lineage>
</organism>
<protein>
    <submittedName>
        <fullName evidence="9">Unannotated protein</fullName>
    </submittedName>
</protein>
<dbReference type="GO" id="GO:0006302">
    <property type="term" value="P:double-strand break repair"/>
    <property type="evidence" value="ECO:0007669"/>
    <property type="project" value="InterPro"/>
</dbReference>
<keyword evidence="7" id="KW-0238">DNA-binding</keyword>
<dbReference type="InterPro" id="IPR005259">
    <property type="entry name" value="PriA"/>
</dbReference>
<dbReference type="PANTHER" id="PTHR30580">
    <property type="entry name" value="PRIMOSOMAL PROTEIN N"/>
    <property type="match status" value="1"/>
</dbReference>
<dbReference type="GO" id="GO:0005524">
    <property type="term" value="F:ATP binding"/>
    <property type="evidence" value="ECO:0007669"/>
    <property type="project" value="UniProtKB-KW"/>
</dbReference>
<evidence type="ECO:0000256" key="5">
    <source>
        <dbReference type="ARBA" id="ARBA00022833"/>
    </source>
</evidence>
<gene>
    <name evidence="9" type="ORF">UFOPK3773_01424</name>
</gene>
<evidence type="ECO:0000256" key="1">
    <source>
        <dbReference type="ARBA" id="ARBA00022515"/>
    </source>
</evidence>
<evidence type="ECO:0000256" key="2">
    <source>
        <dbReference type="ARBA" id="ARBA00022705"/>
    </source>
</evidence>
<keyword evidence="6" id="KW-0067">ATP-binding</keyword>
<evidence type="ECO:0000256" key="4">
    <source>
        <dbReference type="ARBA" id="ARBA00022741"/>
    </source>
</evidence>
<dbReference type="GO" id="GO:0006270">
    <property type="term" value="P:DNA replication initiation"/>
    <property type="evidence" value="ECO:0007669"/>
    <property type="project" value="TreeGrafter"/>
</dbReference>
<dbReference type="GO" id="GO:0006310">
    <property type="term" value="P:DNA recombination"/>
    <property type="evidence" value="ECO:0007669"/>
    <property type="project" value="InterPro"/>
</dbReference>
<keyword evidence="4" id="KW-0547">Nucleotide-binding</keyword>
<dbReference type="InterPro" id="IPR042115">
    <property type="entry name" value="PriA_3primeBD_sf"/>
</dbReference>
<dbReference type="EMBL" id="CAFBNF010000171">
    <property type="protein sequence ID" value="CAB4951335.1"/>
    <property type="molecule type" value="Genomic_DNA"/>
</dbReference>
<dbReference type="Gene3D" id="3.40.1440.60">
    <property type="entry name" value="PriA, 3(prime) DNA-binding domain"/>
    <property type="match status" value="1"/>
</dbReference>
<feature type="domain" description="Primosomal protein N' 3' DNA-binding" evidence="8">
    <location>
        <begin position="37"/>
        <end position="136"/>
    </location>
</feature>
<dbReference type="InterPro" id="IPR027417">
    <property type="entry name" value="P-loop_NTPase"/>
</dbReference>
<proteinExistence type="inferred from homology"/>
<evidence type="ECO:0000313" key="9">
    <source>
        <dbReference type="EMBL" id="CAB4951335.1"/>
    </source>
</evidence>
<keyword evidence="2" id="KW-0235">DNA replication</keyword>
<keyword evidence="5" id="KW-0862">Zinc</keyword>
<dbReference type="GO" id="GO:0003677">
    <property type="term" value="F:DNA binding"/>
    <property type="evidence" value="ECO:0007669"/>
    <property type="project" value="UniProtKB-KW"/>
</dbReference>
<dbReference type="PANTHER" id="PTHR30580:SF0">
    <property type="entry name" value="PRIMOSOMAL PROTEIN N"/>
    <property type="match status" value="1"/>
</dbReference>